<reference evidence="1" key="1">
    <citation type="submission" date="2021-10" db="EMBL/GenBank/DDBJ databases">
        <authorList>
            <person name="Lyu M."/>
            <person name="Wang X."/>
            <person name="Meng X."/>
            <person name="Xu K."/>
        </authorList>
    </citation>
    <scope>NUCLEOTIDE SEQUENCE</scope>
    <source>
        <strain evidence="1">A6</strain>
    </source>
</reference>
<dbReference type="Proteomes" id="UP001165293">
    <property type="component" value="Unassembled WGS sequence"/>
</dbReference>
<sequence length="87" mass="10066">MATRKRTTRKPAAAVRVHEVRAELTNVELVKAKSALKLEVFVRREKLGELEVGRGSIYWRGANRHLRKRIDWTRFAEMMDGLAYGGR</sequence>
<evidence type="ECO:0000313" key="1">
    <source>
        <dbReference type="EMBL" id="MCC8361899.1"/>
    </source>
</evidence>
<name>A0ABS8JEA6_9GAMM</name>
<gene>
    <name evidence="1" type="ORF">LK996_02215</name>
</gene>
<keyword evidence="2" id="KW-1185">Reference proteome</keyword>
<proteinExistence type="predicted"/>
<protein>
    <submittedName>
        <fullName evidence="1">Uncharacterized protein</fullName>
    </submittedName>
</protein>
<accession>A0ABS8JEA6</accession>
<evidence type="ECO:0000313" key="2">
    <source>
        <dbReference type="Proteomes" id="UP001165293"/>
    </source>
</evidence>
<comment type="caution">
    <text evidence="1">The sequence shown here is derived from an EMBL/GenBank/DDBJ whole genome shotgun (WGS) entry which is preliminary data.</text>
</comment>
<organism evidence="1 2">
    <name type="scientific">Noviluteimonas lactosilytica</name>
    <dbReference type="NCBI Taxonomy" id="2888523"/>
    <lineage>
        <taxon>Bacteria</taxon>
        <taxon>Pseudomonadati</taxon>
        <taxon>Pseudomonadota</taxon>
        <taxon>Gammaproteobacteria</taxon>
        <taxon>Lysobacterales</taxon>
        <taxon>Lysobacteraceae</taxon>
        <taxon>Noviluteimonas</taxon>
    </lineage>
</organism>
<dbReference type="RefSeq" id="WP_230525544.1">
    <property type="nucleotide sequence ID" value="NZ_JAJGAK010000001.1"/>
</dbReference>
<dbReference type="EMBL" id="JAJGAK010000001">
    <property type="protein sequence ID" value="MCC8361899.1"/>
    <property type="molecule type" value="Genomic_DNA"/>
</dbReference>